<protein>
    <submittedName>
        <fullName evidence="5">CBS domain-containing protein</fullName>
    </submittedName>
</protein>
<dbReference type="InterPro" id="IPR051257">
    <property type="entry name" value="Diverse_CBS-Domain"/>
</dbReference>
<evidence type="ECO:0000256" key="2">
    <source>
        <dbReference type="PROSITE-ProRule" id="PRU00703"/>
    </source>
</evidence>
<dbReference type="SUPFAM" id="SSF51206">
    <property type="entry name" value="cAMP-binding domain-like"/>
    <property type="match status" value="1"/>
</dbReference>
<keyword evidence="6" id="KW-1185">Reference proteome</keyword>
<feature type="region of interest" description="Disordered" evidence="3">
    <location>
        <begin position="529"/>
        <end position="558"/>
    </location>
</feature>
<dbReference type="RefSeq" id="WP_196609620.1">
    <property type="nucleotide sequence ID" value="NZ_VRYY01000319.1"/>
</dbReference>
<feature type="domain" description="CBS" evidence="4">
    <location>
        <begin position="178"/>
        <end position="237"/>
    </location>
</feature>
<reference evidence="5 6" key="1">
    <citation type="submission" date="2019-08" db="EMBL/GenBank/DDBJ databases">
        <authorList>
            <person name="Luo N."/>
        </authorList>
    </citation>
    <scope>NUCLEOTIDE SEQUENCE [LARGE SCALE GENOMIC DNA]</scope>
    <source>
        <strain evidence="5 6">NCIMB 9442</strain>
    </source>
</reference>
<dbReference type="Gene3D" id="2.60.120.10">
    <property type="entry name" value="Jelly Rolls"/>
    <property type="match status" value="1"/>
</dbReference>
<organism evidence="5 6">
    <name type="scientific">Nitratidesulfovibrio oxamicus</name>
    <dbReference type="NCBI Taxonomy" id="32016"/>
    <lineage>
        <taxon>Bacteria</taxon>
        <taxon>Pseudomonadati</taxon>
        <taxon>Thermodesulfobacteriota</taxon>
        <taxon>Desulfovibrionia</taxon>
        <taxon>Desulfovibrionales</taxon>
        <taxon>Desulfovibrionaceae</taxon>
        <taxon>Nitratidesulfovibrio</taxon>
    </lineage>
</organism>
<dbReference type="Pfam" id="PF03445">
    <property type="entry name" value="DUF294"/>
    <property type="match status" value="1"/>
</dbReference>
<feature type="domain" description="CBS" evidence="4">
    <location>
        <begin position="243"/>
        <end position="299"/>
    </location>
</feature>
<gene>
    <name evidence="5" type="ORF">FVW20_11095</name>
</gene>
<comment type="caution">
    <text evidence="5">The sequence shown here is derived from an EMBL/GenBank/DDBJ whole genome shotgun (WGS) entry which is preliminary data.</text>
</comment>
<dbReference type="CDD" id="cd05401">
    <property type="entry name" value="NT_GlnE_GlnD_like"/>
    <property type="match status" value="1"/>
</dbReference>
<dbReference type="EMBL" id="VRYY01000319">
    <property type="protein sequence ID" value="MBG3877545.1"/>
    <property type="molecule type" value="Genomic_DNA"/>
</dbReference>
<dbReference type="SUPFAM" id="SSF54631">
    <property type="entry name" value="CBS-domain pair"/>
    <property type="match status" value="1"/>
</dbReference>
<evidence type="ECO:0000313" key="5">
    <source>
        <dbReference type="EMBL" id="MBG3877545.1"/>
    </source>
</evidence>
<dbReference type="InterPro" id="IPR000644">
    <property type="entry name" value="CBS_dom"/>
</dbReference>
<dbReference type="CDD" id="cd00038">
    <property type="entry name" value="CAP_ED"/>
    <property type="match status" value="1"/>
</dbReference>
<dbReference type="SMART" id="SM00116">
    <property type="entry name" value="CBS"/>
    <property type="match status" value="2"/>
</dbReference>
<keyword evidence="1 2" id="KW-0129">CBS domain</keyword>
<name>A0ABS0J523_9BACT</name>
<evidence type="ECO:0000313" key="6">
    <source>
        <dbReference type="Proteomes" id="UP001194469"/>
    </source>
</evidence>
<dbReference type="InterPro" id="IPR046342">
    <property type="entry name" value="CBS_dom_sf"/>
</dbReference>
<evidence type="ECO:0000256" key="1">
    <source>
        <dbReference type="ARBA" id="ARBA00023122"/>
    </source>
</evidence>
<proteinExistence type="predicted"/>
<dbReference type="Pfam" id="PF00571">
    <property type="entry name" value="CBS"/>
    <property type="match status" value="2"/>
</dbReference>
<dbReference type="PROSITE" id="PS51371">
    <property type="entry name" value="CBS"/>
    <property type="match status" value="2"/>
</dbReference>
<sequence length="740" mass="76576">MHEDVIRFLRGVPPFQFLPRARLRTLAFGTQVAFVPAGEALESATEDGMPVLHVVVKGAIAVGSASAGRNGTTQDGETLGPGAVFGWPFGRAGTVPVAGQAEIGYRLAAWAATDTLCYLLPVRTVADALDDRPDLRELLAPGFGPALLDMGVSVLARRSGLTWQGGRPWQGVTAGEAMPAGFAAAPVHVSLHEAARLMTARQRSAIVLLDDDGRAAGILTDRDFRSRVVAGGADHALHASALMSAPVLCVQAGTPCLDVMLLMAGRNIHHVVVVEGDEPVGVLSSHDLMVLRGVSPTALAERIGAAGTLTELVETAPRTDALAVVLLAEGARAATLSATLPDLHDRMIARLFELGMAALGAPPRPWCFVVFGPAARREAWFRHRQWNGLVVGDAPDTHGVDGRDADSGGTGMDDRVAAYFGTLARFVRDGLRALGFAPCPQGRMAATPGWTLTVAGWRDRFLRLAGGECGGTHTGGGADMPLHARLGMFDVRPVCGDGALGLRMAAVADAELADAVQAGARWPLAAGQAGRAGQTGRARQIGQTRQAGQAGQAGRGGTPRAELLARVHVMAAGHGVQPPATLARLDALADELAARVGATEEVHAGVLHDARRACEYLLLRAAHAVLVRHGMGDGTGEGDAGENDDDESNADADDAVSMAGDFAALSPVAEGPGAPAGLDALAQRRARETLHALDGLAEHCKAVRPPRREDGAGCVPAGHAPVSPVSPVTPIASSRQGGRT</sequence>
<dbReference type="PANTHER" id="PTHR43080:SF2">
    <property type="entry name" value="CBS DOMAIN-CONTAINING PROTEIN"/>
    <property type="match status" value="1"/>
</dbReference>
<dbReference type="InterPro" id="IPR005105">
    <property type="entry name" value="GlnD_Uridyltrans_N"/>
</dbReference>
<dbReference type="Gene3D" id="3.10.580.10">
    <property type="entry name" value="CBS-domain"/>
    <property type="match status" value="1"/>
</dbReference>
<feature type="compositionally biased region" description="Acidic residues" evidence="3">
    <location>
        <begin position="639"/>
        <end position="652"/>
    </location>
</feature>
<dbReference type="PANTHER" id="PTHR43080">
    <property type="entry name" value="CBS DOMAIN-CONTAINING PROTEIN CBSX3, MITOCHONDRIAL"/>
    <property type="match status" value="1"/>
</dbReference>
<evidence type="ECO:0000256" key="3">
    <source>
        <dbReference type="SAM" id="MobiDB-lite"/>
    </source>
</evidence>
<dbReference type="InterPro" id="IPR000595">
    <property type="entry name" value="cNMP-bd_dom"/>
</dbReference>
<dbReference type="InterPro" id="IPR014710">
    <property type="entry name" value="RmlC-like_jellyroll"/>
</dbReference>
<dbReference type="Proteomes" id="UP001194469">
    <property type="component" value="Unassembled WGS sequence"/>
</dbReference>
<feature type="region of interest" description="Disordered" evidence="3">
    <location>
        <begin position="703"/>
        <end position="740"/>
    </location>
</feature>
<feature type="compositionally biased region" description="Polar residues" evidence="3">
    <location>
        <begin position="731"/>
        <end position="740"/>
    </location>
</feature>
<accession>A0ABS0J523</accession>
<feature type="compositionally biased region" description="Low complexity" evidence="3">
    <location>
        <begin position="529"/>
        <end position="550"/>
    </location>
</feature>
<feature type="region of interest" description="Disordered" evidence="3">
    <location>
        <begin position="633"/>
        <end position="652"/>
    </location>
</feature>
<evidence type="ECO:0000259" key="4">
    <source>
        <dbReference type="PROSITE" id="PS51371"/>
    </source>
</evidence>
<dbReference type="InterPro" id="IPR018490">
    <property type="entry name" value="cNMP-bd_dom_sf"/>
</dbReference>